<name>A0A8C0LI07_CANLU</name>
<evidence type="ECO:0000313" key="1">
    <source>
        <dbReference type="Ensembl" id="ENSCAFP00020030078.1"/>
    </source>
</evidence>
<accession>A0A8C0LI07</accession>
<keyword evidence="2" id="KW-1185">Reference proteome</keyword>
<dbReference type="Gene3D" id="3.30.450.60">
    <property type="match status" value="1"/>
</dbReference>
<evidence type="ECO:0000313" key="2">
    <source>
        <dbReference type="Proteomes" id="UP000694391"/>
    </source>
</evidence>
<dbReference type="AlphaFoldDB" id="A0A8C0LI07"/>
<protein>
    <submittedName>
        <fullName evidence="1">Uncharacterized protein</fullName>
    </submittedName>
</protein>
<organism evidence="1 2">
    <name type="scientific">Canis lupus dingo</name>
    <name type="common">dingo</name>
    <dbReference type="NCBI Taxonomy" id="286419"/>
    <lineage>
        <taxon>Eukaryota</taxon>
        <taxon>Metazoa</taxon>
        <taxon>Chordata</taxon>
        <taxon>Craniata</taxon>
        <taxon>Vertebrata</taxon>
        <taxon>Euteleostomi</taxon>
        <taxon>Mammalia</taxon>
        <taxon>Eutheria</taxon>
        <taxon>Laurasiatheria</taxon>
        <taxon>Carnivora</taxon>
        <taxon>Caniformia</taxon>
        <taxon>Canidae</taxon>
        <taxon>Canis</taxon>
    </lineage>
</organism>
<dbReference type="InterPro" id="IPR011012">
    <property type="entry name" value="Longin-like_dom_sf"/>
</dbReference>
<reference evidence="1" key="2">
    <citation type="submission" date="2025-09" db="UniProtKB">
        <authorList>
            <consortium name="Ensembl"/>
        </authorList>
    </citation>
    <scope>IDENTIFICATION</scope>
</reference>
<dbReference type="SUPFAM" id="SSF64356">
    <property type="entry name" value="SNARE-like"/>
    <property type="match status" value="1"/>
</dbReference>
<dbReference type="Ensembl" id="ENSCAFT00020034667.1">
    <property type="protein sequence ID" value="ENSCAFP00020030078.1"/>
    <property type="gene ID" value="ENSCAFG00020023440.1"/>
</dbReference>
<proteinExistence type="predicted"/>
<reference evidence="1" key="1">
    <citation type="submission" date="2025-08" db="UniProtKB">
        <authorList>
            <consortium name="Ensembl"/>
        </authorList>
    </citation>
    <scope>IDENTIFICATION</scope>
</reference>
<sequence length="77" mass="8571">MIKAILSFNNHGKPRLSKSYQPTVKIHNSTSAGRHSICLHFPKLATATTPFPLFQHLATLIRKWSGFPFLLNLGGTL</sequence>
<dbReference type="Proteomes" id="UP000694391">
    <property type="component" value="Unplaced"/>
</dbReference>